<organism evidence="1 2">
    <name type="scientific">Pelotomaculum isophthalicicum JI</name>
    <dbReference type="NCBI Taxonomy" id="947010"/>
    <lineage>
        <taxon>Bacteria</taxon>
        <taxon>Bacillati</taxon>
        <taxon>Bacillota</taxon>
        <taxon>Clostridia</taxon>
        <taxon>Eubacteriales</taxon>
        <taxon>Desulfotomaculaceae</taxon>
        <taxon>Pelotomaculum</taxon>
    </lineage>
</organism>
<reference evidence="1" key="1">
    <citation type="submission" date="2022-02" db="EMBL/GenBank/DDBJ databases">
        <authorList>
            <person name="Leng L."/>
        </authorList>
    </citation>
    <scope>NUCLEOTIDE SEQUENCE</scope>
    <source>
        <strain evidence="1">JI</strain>
    </source>
</reference>
<name>A0A9X4JWV6_9FIRM</name>
<accession>A0A9X4JWV6</accession>
<dbReference type="EMBL" id="JAKOAV010000071">
    <property type="protein sequence ID" value="MDF9410083.1"/>
    <property type="molecule type" value="Genomic_DNA"/>
</dbReference>
<sequence length="66" mass="7157">MIYKLVKGVPAKELRAIGLGAHFARAEPGCLPGLKGKSTKLLTLPHKLLLPFLDNLYGISSKVMLQ</sequence>
<gene>
    <name evidence="1" type="ORF">L7E55_17375</name>
</gene>
<comment type="caution">
    <text evidence="1">The sequence shown here is derived from an EMBL/GenBank/DDBJ whole genome shotgun (WGS) entry which is preliminary data.</text>
</comment>
<keyword evidence="2" id="KW-1185">Reference proteome</keyword>
<proteinExistence type="predicted"/>
<dbReference type="RefSeq" id="WP_277445628.1">
    <property type="nucleotide sequence ID" value="NZ_JAKOAV010000071.1"/>
</dbReference>
<protein>
    <submittedName>
        <fullName evidence="1">Uncharacterized protein</fullName>
    </submittedName>
</protein>
<dbReference type="Proteomes" id="UP001154312">
    <property type="component" value="Unassembled WGS sequence"/>
</dbReference>
<dbReference type="AlphaFoldDB" id="A0A9X4JWV6"/>
<evidence type="ECO:0000313" key="2">
    <source>
        <dbReference type="Proteomes" id="UP001154312"/>
    </source>
</evidence>
<evidence type="ECO:0000313" key="1">
    <source>
        <dbReference type="EMBL" id="MDF9410083.1"/>
    </source>
</evidence>